<dbReference type="Gene3D" id="3.40.50.200">
    <property type="entry name" value="Peptidase S8/S53 domain"/>
    <property type="match status" value="1"/>
</dbReference>
<feature type="domain" description="Peptidase S8/S53" evidence="9">
    <location>
        <begin position="157"/>
        <end position="427"/>
    </location>
</feature>
<keyword evidence="6" id="KW-0865">Zymogen</keyword>
<evidence type="ECO:0000256" key="4">
    <source>
        <dbReference type="ARBA" id="ARBA00022801"/>
    </source>
</evidence>
<evidence type="ECO:0000256" key="2">
    <source>
        <dbReference type="ARBA" id="ARBA00022670"/>
    </source>
</evidence>
<feature type="chain" id="PRO_5040989466" description="Peptidase S8/S53 domain-containing protein" evidence="8">
    <location>
        <begin position="25"/>
        <end position="502"/>
    </location>
</feature>
<accession>A0A9W9F867</accession>
<evidence type="ECO:0000313" key="11">
    <source>
        <dbReference type="Proteomes" id="UP001141434"/>
    </source>
</evidence>
<evidence type="ECO:0000256" key="5">
    <source>
        <dbReference type="ARBA" id="ARBA00022825"/>
    </source>
</evidence>
<protein>
    <recommendedName>
        <fullName evidence="9">Peptidase S8/S53 domain-containing protein</fullName>
    </recommendedName>
</protein>
<dbReference type="Pfam" id="PF00082">
    <property type="entry name" value="Peptidase_S8"/>
    <property type="match status" value="1"/>
</dbReference>
<comment type="caution">
    <text evidence="10">The sequence shown here is derived from an EMBL/GenBank/DDBJ whole genome shotgun (WGS) entry which is preliminary data.</text>
</comment>
<dbReference type="AlphaFoldDB" id="A0A9W9F867"/>
<evidence type="ECO:0000256" key="6">
    <source>
        <dbReference type="ARBA" id="ARBA00023145"/>
    </source>
</evidence>
<dbReference type="InterPro" id="IPR023827">
    <property type="entry name" value="Peptidase_S8_Asp-AS"/>
</dbReference>
<dbReference type="CDD" id="cd00306">
    <property type="entry name" value="Peptidases_S8_S53"/>
    <property type="match status" value="1"/>
</dbReference>
<sequence length="502" mass="56013">MRCGIFAQPCLLVFLLLCLSGAIADTSEKPYLIRTKSSTPVSTFDAFIQELDEGQGKPEIFPDGEYQSYQTNLTESQAEEIRQKDFILLVFPAGIANEVKPRDPQQGAVNDTSEAPSEGSRLERRQRHTPRQLQFVSWNGLGEAPDDLRYRRDSSDGAGVPIFVIDSGFNIHHPELARHGRRVFPWAVPETAMPSQMRIGGRIWDRLPQQFDTDYEGHGTKMAALAAGTTLGAARFADLHLIKASVDYDYQGNRGTRQARTSYETWRLVFRYIVHVLRAQAQNARMNGFTLKAIVSISGDRDRVDDDEQTDRAYWSLFQDFAADLNEYGVPLVVAAGNDGLEGRTLDDSFLTALSRPGNNIIPIGGVQADGTLWIQTTPDGRRSRISAYTVCTDLDTLDDHGRYISHYDSGTSPAAAITSGMLATWLSIDLCNVPPVFQDVVGRIFDRYGNPNAVGIKNQLERVSYQKNHRKVPRGTPRLPYELPLRVNSIYNWARGRPVTG</sequence>
<reference evidence="10" key="1">
    <citation type="submission" date="2022-11" db="EMBL/GenBank/DDBJ databases">
        <authorList>
            <person name="Petersen C."/>
        </authorList>
    </citation>
    <scope>NUCLEOTIDE SEQUENCE</scope>
    <source>
        <strain evidence="10">IBT 34128</strain>
    </source>
</reference>
<keyword evidence="5" id="KW-0720">Serine protease</keyword>
<organism evidence="10 11">
    <name type="scientific">Penicillium alfredii</name>
    <dbReference type="NCBI Taxonomy" id="1506179"/>
    <lineage>
        <taxon>Eukaryota</taxon>
        <taxon>Fungi</taxon>
        <taxon>Dikarya</taxon>
        <taxon>Ascomycota</taxon>
        <taxon>Pezizomycotina</taxon>
        <taxon>Eurotiomycetes</taxon>
        <taxon>Eurotiomycetidae</taxon>
        <taxon>Eurotiales</taxon>
        <taxon>Aspergillaceae</taxon>
        <taxon>Penicillium</taxon>
    </lineage>
</organism>
<dbReference type="PANTHER" id="PTHR43806:SF11">
    <property type="entry name" value="CEREVISIN-RELATED"/>
    <property type="match status" value="1"/>
</dbReference>
<keyword evidence="11" id="KW-1185">Reference proteome</keyword>
<dbReference type="InterPro" id="IPR000209">
    <property type="entry name" value="Peptidase_S8/S53_dom"/>
</dbReference>
<dbReference type="OrthoDB" id="4359379at2759"/>
<dbReference type="GO" id="GO:0006508">
    <property type="term" value="P:proteolysis"/>
    <property type="evidence" value="ECO:0007669"/>
    <property type="project" value="UniProtKB-KW"/>
</dbReference>
<dbReference type="SUPFAM" id="SSF52743">
    <property type="entry name" value="Subtilisin-like"/>
    <property type="match status" value="1"/>
</dbReference>
<name>A0A9W9F867_9EURO</name>
<reference evidence="10" key="2">
    <citation type="journal article" date="2023" name="IMA Fungus">
        <title>Comparative genomic study of the Penicillium genus elucidates a diverse pangenome and 15 lateral gene transfer events.</title>
        <authorList>
            <person name="Petersen C."/>
            <person name="Sorensen T."/>
            <person name="Nielsen M.R."/>
            <person name="Sondergaard T.E."/>
            <person name="Sorensen J.L."/>
            <person name="Fitzpatrick D.A."/>
            <person name="Frisvad J.C."/>
            <person name="Nielsen K.L."/>
        </authorList>
    </citation>
    <scope>NUCLEOTIDE SEQUENCE</scope>
    <source>
        <strain evidence="10">IBT 34128</strain>
    </source>
</reference>
<feature type="region of interest" description="Disordered" evidence="7">
    <location>
        <begin position="99"/>
        <end position="129"/>
    </location>
</feature>
<proteinExistence type="inferred from homology"/>
<evidence type="ECO:0000259" key="9">
    <source>
        <dbReference type="Pfam" id="PF00082"/>
    </source>
</evidence>
<dbReference type="PRINTS" id="PR00723">
    <property type="entry name" value="SUBTILISIN"/>
</dbReference>
<dbReference type="Proteomes" id="UP001141434">
    <property type="component" value="Unassembled WGS sequence"/>
</dbReference>
<dbReference type="GeneID" id="81394509"/>
<dbReference type="RefSeq" id="XP_056510954.1">
    <property type="nucleotide sequence ID" value="XM_056655341.1"/>
</dbReference>
<dbReference type="InterPro" id="IPR015500">
    <property type="entry name" value="Peptidase_S8_subtilisin-rel"/>
</dbReference>
<gene>
    <name evidence="10" type="ORF">NUU61_004759</name>
</gene>
<dbReference type="PROSITE" id="PS00136">
    <property type="entry name" value="SUBTILASE_ASP"/>
    <property type="match status" value="1"/>
</dbReference>
<keyword evidence="2" id="KW-0645">Protease</keyword>
<dbReference type="InterPro" id="IPR050131">
    <property type="entry name" value="Peptidase_S8_subtilisin-like"/>
</dbReference>
<keyword evidence="3 8" id="KW-0732">Signal</keyword>
<dbReference type="EMBL" id="JAPMSZ010000007">
    <property type="protein sequence ID" value="KAJ5095403.1"/>
    <property type="molecule type" value="Genomic_DNA"/>
</dbReference>
<evidence type="ECO:0000256" key="8">
    <source>
        <dbReference type="SAM" id="SignalP"/>
    </source>
</evidence>
<evidence type="ECO:0000256" key="3">
    <source>
        <dbReference type="ARBA" id="ARBA00022729"/>
    </source>
</evidence>
<dbReference type="GO" id="GO:0004252">
    <property type="term" value="F:serine-type endopeptidase activity"/>
    <property type="evidence" value="ECO:0007669"/>
    <property type="project" value="InterPro"/>
</dbReference>
<dbReference type="PANTHER" id="PTHR43806">
    <property type="entry name" value="PEPTIDASE S8"/>
    <property type="match status" value="1"/>
</dbReference>
<feature type="signal peptide" evidence="8">
    <location>
        <begin position="1"/>
        <end position="24"/>
    </location>
</feature>
<dbReference type="InterPro" id="IPR036852">
    <property type="entry name" value="Peptidase_S8/S53_dom_sf"/>
</dbReference>
<evidence type="ECO:0000256" key="7">
    <source>
        <dbReference type="SAM" id="MobiDB-lite"/>
    </source>
</evidence>
<evidence type="ECO:0000313" key="10">
    <source>
        <dbReference type="EMBL" id="KAJ5095403.1"/>
    </source>
</evidence>
<comment type="similarity">
    <text evidence="1">Belongs to the peptidase S8 family.</text>
</comment>
<evidence type="ECO:0000256" key="1">
    <source>
        <dbReference type="ARBA" id="ARBA00011073"/>
    </source>
</evidence>
<keyword evidence="4" id="KW-0378">Hydrolase</keyword>